<dbReference type="Proteomes" id="UP000734854">
    <property type="component" value="Unassembled WGS sequence"/>
</dbReference>
<sequence>MDSSTEHDFLGAEINGGRPKKPIMERKKSFRDIEDESGNHKKCDGNDLFLLPNNKEARTTFATSHLLIKNDNIWGPVAPFTIFYNGSVLAFNLPHDKAETLLKLVEGEEIAGLVDERNN</sequence>
<evidence type="ECO:0000313" key="3">
    <source>
        <dbReference type="EMBL" id="KAG6520384.1"/>
    </source>
</evidence>
<organism evidence="3 4">
    <name type="scientific">Zingiber officinale</name>
    <name type="common">Ginger</name>
    <name type="synonym">Amomum zingiber</name>
    <dbReference type="NCBI Taxonomy" id="94328"/>
    <lineage>
        <taxon>Eukaryota</taxon>
        <taxon>Viridiplantae</taxon>
        <taxon>Streptophyta</taxon>
        <taxon>Embryophyta</taxon>
        <taxon>Tracheophyta</taxon>
        <taxon>Spermatophyta</taxon>
        <taxon>Magnoliopsida</taxon>
        <taxon>Liliopsida</taxon>
        <taxon>Zingiberales</taxon>
        <taxon>Zingiberaceae</taxon>
        <taxon>Zingiber</taxon>
    </lineage>
</organism>
<dbReference type="PROSITE" id="PS51320">
    <property type="entry name" value="TIFY"/>
    <property type="match status" value="1"/>
</dbReference>
<accession>A0A8J5H715</accession>
<evidence type="ECO:0000256" key="1">
    <source>
        <dbReference type="SAM" id="MobiDB-lite"/>
    </source>
</evidence>
<reference evidence="3 4" key="1">
    <citation type="submission" date="2020-08" db="EMBL/GenBank/DDBJ databases">
        <title>Plant Genome Project.</title>
        <authorList>
            <person name="Zhang R.-G."/>
        </authorList>
    </citation>
    <scope>NUCLEOTIDE SEQUENCE [LARGE SCALE GENOMIC DNA]</scope>
    <source>
        <tissue evidence="3">Rhizome</tissue>
    </source>
</reference>
<dbReference type="InterPro" id="IPR010399">
    <property type="entry name" value="Tify_dom"/>
</dbReference>
<gene>
    <name evidence="3" type="ORF">ZIOFF_017433</name>
</gene>
<dbReference type="AlphaFoldDB" id="A0A8J5H715"/>
<keyword evidence="4" id="KW-1185">Reference proteome</keyword>
<protein>
    <recommendedName>
        <fullName evidence="2">Tify domain-containing protein</fullName>
    </recommendedName>
</protein>
<name>A0A8J5H715_ZINOF</name>
<evidence type="ECO:0000313" key="4">
    <source>
        <dbReference type="Proteomes" id="UP000734854"/>
    </source>
</evidence>
<proteinExistence type="predicted"/>
<dbReference type="EMBL" id="JACMSC010000005">
    <property type="protein sequence ID" value="KAG6520384.1"/>
    <property type="molecule type" value="Genomic_DNA"/>
</dbReference>
<feature type="region of interest" description="Disordered" evidence="1">
    <location>
        <begin position="1"/>
        <end position="21"/>
    </location>
</feature>
<evidence type="ECO:0000259" key="2">
    <source>
        <dbReference type="PROSITE" id="PS51320"/>
    </source>
</evidence>
<feature type="compositionally biased region" description="Basic and acidic residues" evidence="1">
    <location>
        <begin position="1"/>
        <end position="10"/>
    </location>
</feature>
<feature type="domain" description="Tify" evidence="2">
    <location>
        <begin position="73"/>
        <end position="107"/>
    </location>
</feature>
<comment type="caution">
    <text evidence="3">The sequence shown here is derived from an EMBL/GenBank/DDBJ whole genome shotgun (WGS) entry which is preliminary data.</text>
</comment>
<dbReference type="Pfam" id="PF06200">
    <property type="entry name" value="tify"/>
    <property type="match status" value="1"/>
</dbReference>